<accession>A0ABZ0QKN8</accession>
<name>A0ABZ0QKN8_9FIRM</name>
<dbReference type="Pfam" id="PF00072">
    <property type="entry name" value="Response_reg"/>
    <property type="match status" value="1"/>
</dbReference>
<feature type="domain" description="HTH luxR-type" evidence="8">
    <location>
        <begin position="149"/>
        <end position="214"/>
    </location>
</feature>
<comment type="function">
    <text evidence="6">May play the central regulatory role in sporulation. It may be an element of the effector pathway responsible for the activation of sporulation genes in response to nutritional stress. Spo0A may act in concert with spo0H (a sigma factor) to control the expression of some genes that are critical to the sporulation process.</text>
</comment>
<evidence type="ECO:0000259" key="8">
    <source>
        <dbReference type="PROSITE" id="PS50043"/>
    </source>
</evidence>
<reference evidence="10 11" key="1">
    <citation type="submission" date="2023-08" db="EMBL/GenBank/DDBJ databases">
        <title>Genome sequence of Thermaerobacter compostii strain Ins1, a spore-forming filamentous bacterium isolated from a deep geothermal reservoir.</title>
        <authorList>
            <person name="Bregnard D."/>
            <person name="Gonzalez D."/>
            <person name="Junier P."/>
        </authorList>
    </citation>
    <scope>NUCLEOTIDE SEQUENCE [LARGE SCALE GENOMIC DNA]</scope>
    <source>
        <strain evidence="10 11">Ins1</strain>
    </source>
</reference>
<evidence type="ECO:0000256" key="6">
    <source>
        <dbReference type="ARBA" id="ARBA00024867"/>
    </source>
</evidence>
<dbReference type="InterPro" id="IPR058245">
    <property type="entry name" value="NreC/VraR/RcsB-like_REC"/>
</dbReference>
<dbReference type="PANTHER" id="PTHR43214">
    <property type="entry name" value="TWO-COMPONENT RESPONSE REGULATOR"/>
    <property type="match status" value="1"/>
</dbReference>
<dbReference type="InterPro" id="IPR011006">
    <property type="entry name" value="CheY-like_superfamily"/>
</dbReference>
<protein>
    <recommendedName>
        <fullName evidence="1">Stage 0 sporulation protein A homolog</fullName>
    </recommendedName>
</protein>
<evidence type="ECO:0000256" key="1">
    <source>
        <dbReference type="ARBA" id="ARBA00018672"/>
    </source>
</evidence>
<dbReference type="Gene3D" id="3.40.50.2300">
    <property type="match status" value="1"/>
</dbReference>
<dbReference type="PANTHER" id="PTHR43214:SF24">
    <property type="entry name" value="TRANSCRIPTIONAL REGULATORY PROTEIN NARL-RELATED"/>
    <property type="match status" value="1"/>
</dbReference>
<evidence type="ECO:0000256" key="4">
    <source>
        <dbReference type="ARBA" id="ARBA00023125"/>
    </source>
</evidence>
<dbReference type="Proteomes" id="UP001304683">
    <property type="component" value="Chromosome"/>
</dbReference>
<dbReference type="PROSITE" id="PS50110">
    <property type="entry name" value="RESPONSE_REGULATORY"/>
    <property type="match status" value="1"/>
</dbReference>
<evidence type="ECO:0000256" key="5">
    <source>
        <dbReference type="ARBA" id="ARBA00023163"/>
    </source>
</evidence>
<dbReference type="InterPro" id="IPR001789">
    <property type="entry name" value="Sig_transdc_resp-reg_receiver"/>
</dbReference>
<dbReference type="EMBL" id="CP132508">
    <property type="protein sequence ID" value="WPD17991.1"/>
    <property type="molecule type" value="Genomic_DNA"/>
</dbReference>
<keyword evidence="4" id="KW-0238">DNA-binding</keyword>
<dbReference type="SMART" id="SM00448">
    <property type="entry name" value="REC"/>
    <property type="match status" value="1"/>
</dbReference>
<evidence type="ECO:0000256" key="2">
    <source>
        <dbReference type="ARBA" id="ARBA00022553"/>
    </source>
</evidence>
<evidence type="ECO:0000256" key="3">
    <source>
        <dbReference type="ARBA" id="ARBA00023015"/>
    </source>
</evidence>
<dbReference type="InterPro" id="IPR016032">
    <property type="entry name" value="Sig_transdc_resp-reg_C-effctor"/>
</dbReference>
<dbReference type="PROSITE" id="PS00622">
    <property type="entry name" value="HTH_LUXR_1"/>
    <property type="match status" value="1"/>
</dbReference>
<keyword evidence="11" id="KW-1185">Reference proteome</keyword>
<evidence type="ECO:0000256" key="7">
    <source>
        <dbReference type="PROSITE-ProRule" id="PRU00169"/>
    </source>
</evidence>
<dbReference type="RefSeq" id="WP_135225490.1">
    <property type="nucleotide sequence ID" value="NZ_CP132508.1"/>
</dbReference>
<keyword evidence="2 7" id="KW-0597">Phosphoprotein</keyword>
<dbReference type="CDD" id="cd17535">
    <property type="entry name" value="REC_NarL-like"/>
    <property type="match status" value="1"/>
</dbReference>
<dbReference type="SMART" id="SM00421">
    <property type="entry name" value="HTH_LUXR"/>
    <property type="match status" value="1"/>
</dbReference>
<sequence length="218" mass="24131">MPIRVLIVDDHALLREGLRQVLQLEPDIEVVGEAGSGGEAVRRAAQLRPDLVVMDINLPDMSGIEATRQIRSAAPSTQVLVLTIHDQEEYLLEAIAAGASGFVLKDVEPRALVEAVRLCCRGEGYVHPTLSARVLQLGTRRRERWTPLGGGIPEPLTRREFEVLQLVAEGVSNREIGQRLFISEKTVKNHITSIFRKLGVSDRTQAVIHAIREGWVKV</sequence>
<evidence type="ECO:0000313" key="11">
    <source>
        <dbReference type="Proteomes" id="UP001304683"/>
    </source>
</evidence>
<keyword evidence="3" id="KW-0805">Transcription regulation</keyword>
<dbReference type="SUPFAM" id="SSF46894">
    <property type="entry name" value="C-terminal effector domain of the bipartite response regulators"/>
    <property type="match status" value="1"/>
</dbReference>
<proteinExistence type="predicted"/>
<evidence type="ECO:0000313" key="10">
    <source>
        <dbReference type="EMBL" id="WPD17991.1"/>
    </source>
</evidence>
<gene>
    <name evidence="10" type="ORF">Q5761_06220</name>
</gene>
<dbReference type="InterPro" id="IPR039420">
    <property type="entry name" value="WalR-like"/>
</dbReference>
<dbReference type="Pfam" id="PF00196">
    <property type="entry name" value="GerE"/>
    <property type="match status" value="1"/>
</dbReference>
<dbReference type="SUPFAM" id="SSF52172">
    <property type="entry name" value="CheY-like"/>
    <property type="match status" value="1"/>
</dbReference>
<dbReference type="CDD" id="cd06170">
    <property type="entry name" value="LuxR_C_like"/>
    <property type="match status" value="1"/>
</dbReference>
<keyword evidence="5" id="KW-0804">Transcription</keyword>
<feature type="domain" description="Response regulatory" evidence="9">
    <location>
        <begin position="4"/>
        <end position="120"/>
    </location>
</feature>
<dbReference type="PRINTS" id="PR00038">
    <property type="entry name" value="HTHLUXR"/>
</dbReference>
<dbReference type="PROSITE" id="PS50043">
    <property type="entry name" value="HTH_LUXR_2"/>
    <property type="match status" value="1"/>
</dbReference>
<dbReference type="InterPro" id="IPR000792">
    <property type="entry name" value="Tscrpt_reg_LuxR_C"/>
</dbReference>
<evidence type="ECO:0000259" key="9">
    <source>
        <dbReference type="PROSITE" id="PS50110"/>
    </source>
</evidence>
<feature type="modified residue" description="4-aspartylphosphate" evidence="7">
    <location>
        <position position="55"/>
    </location>
</feature>
<organism evidence="10 11">
    <name type="scientific">Thermaerobacter composti</name>
    <dbReference type="NCBI Taxonomy" id="554949"/>
    <lineage>
        <taxon>Bacteria</taxon>
        <taxon>Bacillati</taxon>
        <taxon>Bacillota</taxon>
        <taxon>Clostridia</taxon>
        <taxon>Eubacteriales</taxon>
        <taxon>Clostridiales Family XVII. Incertae Sedis</taxon>
        <taxon>Thermaerobacter</taxon>
    </lineage>
</organism>